<feature type="chain" id="PRO_5045582559" description="DUF3300 domain-containing protein" evidence="2">
    <location>
        <begin position="21"/>
        <end position="331"/>
    </location>
</feature>
<feature type="compositionally biased region" description="Basic and acidic residues" evidence="1">
    <location>
        <begin position="283"/>
        <end position="317"/>
    </location>
</feature>
<organism evidence="3 4">
    <name type="scientific">Chitinophaga filiformis</name>
    <name type="common">Myxococcus filiformis</name>
    <name type="synonym">Flexibacter filiformis</name>
    <dbReference type="NCBI Taxonomy" id="104663"/>
    <lineage>
        <taxon>Bacteria</taxon>
        <taxon>Pseudomonadati</taxon>
        <taxon>Bacteroidota</taxon>
        <taxon>Chitinophagia</taxon>
        <taxon>Chitinophagales</taxon>
        <taxon>Chitinophagaceae</taxon>
        <taxon>Chitinophaga</taxon>
    </lineage>
</organism>
<evidence type="ECO:0000313" key="4">
    <source>
        <dbReference type="Proteomes" id="UP000830198"/>
    </source>
</evidence>
<protein>
    <recommendedName>
        <fullName evidence="5">DUF3300 domain-containing protein</fullName>
    </recommendedName>
</protein>
<dbReference type="EMBL" id="CP095855">
    <property type="protein sequence ID" value="UPK71985.1"/>
    <property type="molecule type" value="Genomic_DNA"/>
</dbReference>
<evidence type="ECO:0000256" key="1">
    <source>
        <dbReference type="SAM" id="MobiDB-lite"/>
    </source>
</evidence>
<evidence type="ECO:0008006" key="5">
    <source>
        <dbReference type="Google" id="ProtNLM"/>
    </source>
</evidence>
<evidence type="ECO:0000256" key="2">
    <source>
        <dbReference type="SAM" id="SignalP"/>
    </source>
</evidence>
<feature type="compositionally biased region" description="Basic residues" evidence="1">
    <location>
        <begin position="318"/>
        <end position="331"/>
    </location>
</feature>
<reference evidence="3 4" key="1">
    <citation type="submission" date="2022-04" db="EMBL/GenBank/DDBJ databases">
        <title>The arsenic-methylating capacity of Chitinophaga filiformis YT5 during chitin decomposition.</title>
        <authorList>
            <person name="Chen G."/>
            <person name="Liang Y."/>
        </authorList>
    </citation>
    <scope>NUCLEOTIDE SEQUENCE [LARGE SCALE GENOMIC DNA]</scope>
    <source>
        <strain evidence="3 4">YT5</strain>
    </source>
</reference>
<gene>
    <name evidence="3" type="ORF">MYF79_11890</name>
</gene>
<keyword evidence="2" id="KW-0732">Signal</keyword>
<keyword evidence="4" id="KW-1185">Reference proteome</keyword>
<accession>A0ABY4I8S9</accession>
<feature type="region of interest" description="Disordered" evidence="1">
    <location>
        <begin position="258"/>
        <end position="331"/>
    </location>
</feature>
<sequence length="331" mass="37583">MRHYFTAFLLCLGMTLTASAQETPEQDSTGLPGDNFSLQGALDLFKQSASPEAFEKLLNSPDSKVNNLDLNEDGNTDYIRVINKKDNDVQVFILQALVSSTESQDVAVIELQKNGDNNAIIQIVGDADIYGESVIAEPAAEEGNAFNYTPATHGPSAYSPEGIVVNVWLWPCVRFVYAPAYTVWVSPWTWVSHPVWYRPWRPLPWHVYRPVRYAYARRYVVVPVYRIPPARVIYRPVRTTSVTVINRNRVVVNNYRTTRRTDRYTPNRTYSGGRQYQSYAPARADRGNATDRGARMDRSTRVDRTTRNNDRSGERAGRRAAGKRKRADRGN</sequence>
<proteinExistence type="predicted"/>
<dbReference type="RefSeq" id="WP_247814079.1">
    <property type="nucleotide sequence ID" value="NZ_CP095855.1"/>
</dbReference>
<dbReference type="Proteomes" id="UP000830198">
    <property type="component" value="Chromosome"/>
</dbReference>
<name>A0ABY4I8S9_CHIFI</name>
<feature type="signal peptide" evidence="2">
    <location>
        <begin position="1"/>
        <end position="20"/>
    </location>
</feature>
<evidence type="ECO:0000313" key="3">
    <source>
        <dbReference type="EMBL" id="UPK71985.1"/>
    </source>
</evidence>